<name>A0A0C3AAY9_9AGAM</name>
<evidence type="ECO:0000313" key="1">
    <source>
        <dbReference type="EMBL" id="KIM62062.1"/>
    </source>
</evidence>
<dbReference type="InParanoid" id="A0A0C3AAY9"/>
<dbReference type="HOGENOM" id="CLU_2279152_0_0_1"/>
<protein>
    <submittedName>
        <fullName evidence="1">Uncharacterized protein</fullName>
    </submittedName>
</protein>
<organism evidence="1 2">
    <name type="scientific">Scleroderma citrinum Foug A</name>
    <dbReference type="NCBI Taxonomy" id="1036808"/>
    <lineage>
        <taxon>Eukaryota</taxon>
        <taxon>Fungi</taxon>
        <taxon>Dikarya</taxon>
        <taxon>Basidiomycota</taxon>
        <taxon>Agaricomycotina</taxon>
        <taxon>Agaricomycetes</taxon>
        <taxon>Agaricomycetidae</taxon>
        <taxon>Boletales</taxon>
        <taxon>Sclerodermatineae</taxon>
        <taxon>Sclerodermataceae</taxon>
        <taxon>Scleroderma</taxon>
    </lineage>
</organism>
<dbReference type="Proteomes" id="UP000053989">
    <property type="component" value="Unassembled WGS sequence"/>
</dbReference>
<dbReference type="AlphaFoldDB" id="A0A0C3AAY9"/>
<reference evidence="1 2" key="1">
    <citation type="submission" date="2014-04" db="EMBL/GenBank/DDBJ databases">
        <authorList>
            <consortium name="DOE Joint Genome Institute"/>
            <person name="Kuo A."/>
            <person name="Kohler A."/>
            <person name="Nagy L.G."/>
            <person name="Floudas D."/>
            <person name="Copeland A."/>
            <person name="Barry K.W."/>
            <person name="Cichocki N."/>
            <person name="Veneault-Fourrey C."/>
            <person name="LaButti K."/>
            <person name="Lindquist E.A."/>
            <person name="Lipzen A."/>
            <person name="Lundell T."/>
            <person name="Morin E."/>
            <person name="Murat C."/>
            <person name="Sun H."/>
            <person name="Tunlid A."/>
            <person name="Henrissat B."/>
            <person name="Grigoriev I.V."/>
            <person name="Hibbett D.S."/>
            <person name="Martin F."/>
            <person name="Nordberg H.P."/>
            <person name="Cantor M.N."/>
            <person name="Hua S.X."/>
        </authorList>
    </citation>
    <scope>NUCLEOTIDE SEQUENCE [LARGE SCALE GENOMIC DNA]</scope>
    <source>
        <strain evidence="1 2">Foug A</strain>
    </source>
</reference>
<sequence>MHSLTRTCPEDTTTQLSFATGDPSLAGMTCREWRCLFWFCRRLNISRAEQRQGSRPTPLSILQCGHEPPTAAVVGAGTICEHYHVRITLPFVWPVLTRNRVK</sequence>
<reference evidence="2" key="2">
    <citation type="submission" date="2015-01" db="EMBL/GenBank/DDBJ databases">
        <title>Evolutionary Origins and Diversification of the Mycorrhizal Mutualists.</title>
        <authorList>
            <consortium name="DOE Joint Genome Institute"/>
            <consortium name="Mycorrhizal Genomics Consortium"/>
            <person name="Kohler A."/>
            <person name="Kuo A."/>
            <person name="Nagy L.G."/>
            <person name="Floudas D."/>
            <person name="Copeland A."/>
            <person name="Barry K.W."/>
            <person name="Cichocki N."/>
            <person name="Veneault-Fourrey C."/>
            <person name="LaButti K."/>
            <person name="Lindquist E.A."/>
            <person name="Lipzen A."/>
            <person name="Lundell T."/>
            <person name="Morin E."/>
            <person name="Murat C."/>
            <person name="Riley R."/>
            <person name="Ohm R."/>
            <person name="Sun H."/>
            <person name="Tunlid A."/>
            <person name="Henrissat B."/>
            <person name="Grigoriev I.V."/>
            <person name="Hibbett D.S."/>
            <person name="Martin F."/>
        </authorList>
    </citation>
    <scope>NUCLEOTIDE SEQUENCE [LARGE SCALE GENOMIC DNA]</scope>
    <source>
        <strain evidence="2">Foug A</strain>
    </source>
</reference>
<accession>A0A0C3AAY9</accession>
<dbReference type="EMBL" id="KN822045">
    <property type="protein sequence ID" value="KIM62062.1"/>
    <property type="molecule type" value="Genomic_DNA"/>
</dbReference>
<gene>
    <name evidence="1" type="ORF">SCLCIDRAFT_844394</name>
</gene>
<keyword evidence="2" id="KW-1185">Reference proteome</keyword>
<proteinExistence type="predicted"/>
<evidence type="ECO:0000313" key="2">
    <source>
        <dbReference type="Proteomes" id="UP000053989"/>
    </source>
</evidence>